<evidence type="ECO:0000259" key="5">
    <source>
        <dbReference type="PROSITE" id="PS50931"/>
    </source>
</evidence>
<dbReference type="Pfam" id="PF00126">
    <property type="entry name" value="HTH_1"/>
    <property type="match status" value="1"/>
</dbReference>
<dbReference type="GO" id="GO:0003677">
    <property type="term" value="F:DNA binding"/>
    <property type="evidence" value="ECO:0007669"/>
    <property type="project" value="UniProtKB-KW"/>
</dbReference>
<keyword evidence="4" id="KW-0804">Transcription</keyword>
<dbReference type="Pfam" id="PF03466">
    <property type="entry name" value="LysR_substrate"/>
    <property type="match status" value="1"/>
</dbReference>
<keyword evidence="7" id="KW-1185">Reference proteome</keyword>
<accession>A0A366H4B9</accession>
<dbReference type="Gene3D" id="1.10.10.10">
    <property type="entry name" value="Winged helix-like DNA-binding domain superfamily/Winged helix DNA-binding domain"/>
    <property type="match status" value="1"/>
</dbReference>
<organism evidence="6 7">
    <name type="scientific">Eoetvoesiella caeni</name>
    <dbReference type="NCBI Taxonomy" id="645616"/>
    <lineage>
        <taxon>Bacteria</taxon>
        <taxon>Pseudomonadati</taxon>
        <taxon>Pseudomonadota</taxon>
        <taxon>Betaproteobacteria</taxon>
        <taxon>Burkholderiales</taxon>
        <taxon>Alcaligenaceae</taxon>
        <taxon>Eoetvoesiella</taxon>
    </lineage>
</organism>
<dbReference type="Gene3D" id="3.40.190.10">
    <property type="entry name" value="Periplasmic binding protein-like II"/>
    <property type="match status" value="2"/>
</dbReference>
<dbReference type="PANTHER" id="PTHR30118">
    <property type="entry name" value="HTH-TYPE TRANSCRIPTIONAL REGULATOR LEUO-RELATED"/>
    <property type="match status" value="1"/>
</dbReference>
<sequence>MKDLNLLYVFEAMWRDRSVTLAAENLGLTQAAVSSALKRLRQEHNDKMFAQVGRRMEPTPYAVGVSHQLLTALAMIRTASNTHTPFDPATSRRQFTIRTRDVGEVVCFPKIFRKVAHEAPSVRLRTAFQPIEDTIGGLASGRMDLALGFLPSLETSIHRRSLFVQHYVCVMRAQHPLAKRRLTREMLRDLDHLLVEYSGSGHLVIERALIDAGARNQIKIRLPQYLSAPHLIISSDLVWCAPVDLAQTLSEHYPLIIKPIPLELPPFEIPCTGMIAFIATPPISGCVN</sequence>
<evidence type="ECO:0000256" key="1">
    <source>
        <dbReference type="ARBA" id="ARBA00009437"/>
    </source>
</evidence>
<evidence type="ECO:0000256" key="3">
    <source>
        <dbReference type="ARBA" id="ARBA00023125"/>
    </source>
</evidence>
<evidence type="ECO:0000313" key="6">
    <source>
        <dbReference type="EMBL" id="RBP36220.1"/>
    </source>
</evidence>
<dbReference type="InterPro" id="IPR036388">
    <property type="entry name" value="WH-like_DNA-bd_sf"/>
</dbReference>
<comment type="similarity">
    <text evidence="1">Belongs to the LysR transcriptional regulatory family.</text>
</comment>
<dbReference type="PROSITE" id="PS50931">
    <property type="entry name" value="HTH_LYSR"/>
    <property type="match status" value="1"/>
</dbReference>
<dbReference type="CDD" id="cd08459">
    <property type="entry name" value="PBP2_DntR_NahR_LinR_like"/>
    <property type="match status" value="1"/>
</dbReference>
<evidence type="ECO:0000256" key="4">
    <source>
        <dbReference type="ARBA" id="ARBA00023163"/>
    </source>
</evidence>
<dbReference type="InterPro" id="IPR005119">
    <property type="entry name" value="LysR_subst-bd"/>
</dbReference>
<protein>
    <submittedName>
        <fullName evidence="6">LysR family transcriptional regulator</fullName>
    </submittedName>
</protein>
<evidence type="ECO:0000313" key="7">
    <source>
        <dbReference type="Proteomes" id="UP000253628"/>
    </source>
</evidence>
<dbReference type="InterPro" id="IPR000847">
    <property type="entry name" value="LysR_HTH_N"/>
</dbReference>
<name>A0A366H4B9_9BURK</name>
<dbReference type="SUPFAM" id="SSF53850">
    <property type="entry name" value="Periplasmic binding protein-like II"/>
    <property type="match status" value="1"/>
</dbReference>
<dbReference type="RefSeq" id="WP_242341896.1">
    <property type="nucleotide sequence ID" value="NZ_JACCEU010000010.1"/>
</dbReference>
<reference evidence="6 7" key="1">
    <citation type="submission" date="2018-06" db="EMBL/GenBank/DDBJ databases">
        <title>Genomic Encyclopedia of Type Strains, Phase IV (KMG-IV): sequencing the most valuable type-strain genomes for metagenomic binning, comparative biology and taxonomic classification.</title>
        <authorList>
            <person name="Goeker M."/>
        </authorList>
    </citation>
    <scope>NUCLEOTIDE SEQUENCE [LARGE SCALE GENOMIC DNA]</scope>
    <source>
        <strain evidence="6 7">DSM 25520</strain>
    </source>
</reference>
<keyword evidence="2" id="KW-0805">Transcription regulation</keyword>
<evidence type="ECO:0000256" key="2">
    <source>
        <dbReference type="ARBA" id="ARBA00023015"/>
    </source>
</evidence>
<dbReference type="EMBL" id="QNRQ01000013">
    <property type="protein sequence ID" value="RBP36220.1"/>
    <property type="molecule type" value="Genomic_DNA"/>
</dbReference>
<dbReference type="Proteomes" id="UP000253628">
    <property type="component" value="Unassembled WGS sequence"/>
</dbReference>
<dbReference type="InterPro" id="IPR036390">
    <property type="entry name" value="WH_DNA-bd_sf"/>
</dbReference>
<keyword evidence="3" id="KW-0238">DNA-binding</keyword>
<feature type="domain" description="HTH lysR-type" evidence="5">
    <location>
        <begin position="1"/>
        <end position="59"/>
    </location>
</feature>
<comment type="caution">
    <text evidence="6">The sequence shown here is derived from an EMBL/GenBank/DDBJ whole genome shotgun (WGS) entry which is preliminary data.</text>
</comment>
<dbReference type="InterPro" id="IPR050389">
    <property type="entry name" value="LysR-type_TF"/>
</dbReference>
<dbReference type="GO" id="GO:0003700">
    <property type="term" value="F:DNA-binding transcription factor activity"/>
    <property type="evidence" value="ECO:0007669"/>
    <property type="project" value="InterPro"/>
</dbReference>
<dbReference type="PANTHER" id="PTHR30118:SF15">
    <property type="entry name" value="TRANSCRIPTIONAL REGULATORY PROTEIN"/>
    <property type="match status" value="1"/>
</dbReference>
<proteinExistence type="inferred from homology"/>
<dbReference type="AlphaFoldDB" id="A0A366H4B9"/>
<dbReference type="SUPFAM" id="SSF46785">
    <property type="entry name" value="Winged helix' DNA-binding domain"/>
    <property type="match status" value="1"/>
</dbReference>
<gene>
    <name evidence="6" type="ORF">DFR37_11351</name>
</gene>